<dbReference type="Pfam" id="PF04616">
    <property type="entry name" value="Glyco_hydro_43"/>
    <property type="match status" value="1"/>
</dbReference>
<dbReference type="AlphaFoldDB" id="A0A9P4K2P9"/>
<dbReference type="PANTHER" id="PTHR43301:SF3">
    <property type="entry name" value="ARABINAN ENDO-1,5-ALPHA-L-ARABINOSIDASE A-RELATED"/>
    <property type="match status" value="1"/>
</dbReference>
<evidence type="ECO:0000256" key="7">
    <source>
        <dbReference type="ARBA" id="ARBA00042202"/>
    </source>
</evidence>
<dbReference type="InterPro" id="IPR006710">
    <property type="entry name" value="Glyco_hydro_43"/>
</dbReference>
<keyword evidence="11" id="KW-1185">Reference proteome</keyword>
<evidence type="ECO:0000313" key="11">
    <source>
        <dbReference type="Proteomes" id="UP000800093"/>
    </source>
</evidence>
<evidence type="ECO:0000256" key="5">
    <source>
        <dbReference type="ARBA" id="ARBA00022801"/>
    </source>
</evidence>
<evidence type="ECO:0000256" key="8">
    <source>
        <dbReference type="PIRSR" id="PIRSR606710-1"/>
    </source>
</evidence>
<comment type="pathway">
    <text evidence="2">Glycan metabolism; L-arabinan degradation.</text>
</comment>
<protein>
    <recommendedName>
        <fullName evidence="4">arabinan endo-1,5-alpha-L-arabinosidase</fullName>
        <ecNumber evidence="4">3.2.1.99</ecNumber>
    </recommendedName>
    <alternativeName>
        <fullName evidence="7">Endo-1,5-alpha-L-arabinanase A</fullName>
    </alternativeName>
</protein>
<feature type="active site" description="Proton acceptor" evidence="8">
    <location>
        <position position="16"/>
    </location>
</feature>
<gene>
    <name evidence="10" type="ORF">CC78DRAFT_425239</name>
</gene>
<dbReference type="GO" id="GO:0005975">
    <property type="term" value="P:carbohydrate metabolic process"/>
    <property type="evidence" value="ECO:0007669"/>
    <property type="project" value="InterPro"/>
</dbReference>
<dbReference type="GO" id="GO:0046558">
    <property type="term" value="F:arabinan endo-1,5-alpha-L-arabinosidase activity"/>
    <property type="evidence" value="ECO:0007669"/>
    <property type="project" value="UniProtKB-EC"/>
</dbReference>
<evidence type="ECO:0000256" key="1">
    <source>
        <dbReference type="ARBA" id="ARBA00000375"/>
    </source>
</evidence>
<dbReference type="OrthoDB" id="195678at2759"/>
<feature type="active site" description="Proton donor" evidence="8">
    <location>
        <position position="188"/>
    </location>
</feature>
<evidence type="ECO:0000256" key="9">
    <source>
        <dbReference type="PIRSR" id="PIRSR606710-2"/>
    </source>
</evidence>
<reference evidence="11" key="1">
    <citation type="journal article" date="2020" name="Stud. Mycol.">
        <title>101 Dothideomycetes genomes: A test case for predicting lifestyles and emergence of pathogens.</title>
        <authorList>
            <person name="Haridas S."/>
            <person name="Albert R."/>
            <person name="Binder M."/>
            <person name="Bloem J."/>
            <person name="LaButti K."/>
            <person name="Salamov A."/>
            <person name="Andreopoulos B."/>
            <person name="Baker S."/>
            <person name="Barry K."/>
            <person name="Bills G."/>
            <person name="Bluhm B."/>
            <person name="Cannon C."/>
            <person name="Castanera R."/>
            <person name="Culley D."/>
            <person name="Daum C."/>
            <person name="Ezra D."/>
            <person name="Gonzalez J."/>
            <person name="Henrissat B."/>
            <person name="Kuo A."/>
            <person name="Liang C."/>
            <person name="Lipzen A."/>
            <person name="Lutzoni F."/>
            <person name="Magnuson J."/>
            <person name="Mondo S."/>
            <person name="Nolan M."/>
            <person name="Ohm R."/>
            <person name="Pangilinan J."/>
            <person name="Park H.-J."/>
            <person name="Ramirez L."/>
            <person name="Alfaro M."/>
            <person name="Sun H."/>
            <person name="Tritt A."/>
            <person name="Yoshinaga Y."/>
            <person name="Zwiers L.-H."/>
            <person name="Turgeon B."/>
            <person name="Goodwin S."/>
            <person name="Spatafora J."/>
            <person name="Crous P."/>
            <person name="Grigoriev I."/>
        </authorList>
    </citation>
    <scope>NUCLEOTIDE SEQUENCE [LARGE SCALE GENOMIC DNA]</scope>
    <source>
        <strain evidence="11">CBS 304.66</strain>
    </source>
</reference>
<dbReference type="PANTHER" id="PTHR43301">
    <property type="entry name" value="ARABINAN ENDO-1,5-ALPHA-L-ARABINOSIDASE"/>
    <property type="match status" value="1"/>
</dbReference>
<dbReference type="CDD" id="cd18831">
    <property type="entry name" value="GH43_AnAbnA-like"/>
    <property type="match status" value="1"/>
</dbReference>
<dbReference type="EC" id="3.2.1.99" evidence="4"/>
<evidence type="ECO:0000256" key="2">
    <source>
        <dbReference type="ARBA" id="ARBA00004834"/>
    </source>
</evidence>
<dbReference type="EMBL" id="ML986683">
    <property type="protein sequence ID" value="KAF2260345.1"/>
    <property type="molecule type" value="Genomic_DNA"/>
</dbReference>
<evidence type="ECO:0000256" key="6">
    <source>
        <dbReference type="ARBA" id="ARBA00023295"/>
    </source>
</evidence>
<feature type="non-terminal residue" evidence="10">
    <location>
        <position position="316"/>
    </location>
</feature>
<dbReference type="InterPro" id="IPR023296">
    <property type="entry name" value="Glyco_hydro_beta-prop_sf"/>
</dbReference>
<comment type="caution">
    <text evidence="10">The sequence shown here is derived from an EMBL/GenBank/DDBJ whole genome shotgun (WGS) entry which is preliminary data.</text>
</comment>
<dbReference type="Proteomes" id="UP000800093">
    <property type="component" value="Unassembled WGS sequence"/>
</dbReference>
<evidence type="ECO:0000256" key="3">
    <source>
        <dbReference type="ARBA" id="ARBA00009865"/>
    </source>
</evidence>
<dbReference type="Gene3D" id="2.115.10.20">
    <property type="entry name" value="Glycosyl hydrolase domain, family 43"/>
    <property type="match status" value="1"/>
</dbReference>
<dbReference type="SUPFAM" id="SSF75005">
    <property type="entry name" value="Arabinanase/levansucrase/invertase"/>
    <property type="match status" value="1"/>
</dbReference>
<keyword evidence="5 10" id="KW-0378">Hydrolase</keyword>
<keyword evidence="6" id="KW-0326">Glycosidase</keyword>
<name>A0A9P4K2P9_9PLEO</name>
<feature type="site" description="Important for catalytic activity, responsible for pKa modulation of the active site Glu and correct orientation of both the proton donor and substrate" evidence="9">
    <location>
        <position position="128"/>
    </location>
</feature>
<proteinExistence type="inferred from homology"/>
<evidence type="ECO:0000256" key="4">
    <source>
        <dbReference type="ARBA" id="ARBA00012586"/>
    </source>
</evidence>
<feature type="non-terminal residue" evidence="10">
    <location>
        <position position="1"/>
    </location>
</feature>
<dbReference type="PIRSF" id="PIRSF026534">
    <property type="entry name" value="Endo_alpha-L-arabinosidase"/>
    <property type="match status" value="1"/>
</dbReference>
<comment type="similarity">
    <text evidence="3">Belongs to the glycosyl hydrolase 43 family.</text>
</comment>
<sequence>WPDPEPCEGNCSFVHDPSLIRRPDGMWVRFSTLGNIAIATAPKLTGPWTYEGPMLPKGTSIMAVEGQQMWAPDVHLLGDTYYTYYAVSRSGVQTSDIGVATSKTCDINSWTDHGSIGVPKSSSYNLIDPNMYCECPTCDSHFTFGSGWEGIFETGLDKDFLSWKDEAPLQTIYNSTIPLGQDFPAIAEGAFLFGWKSYGVTFYYLFFSSGACCNAANALLTPGNEYKIMVCRARAPIGPFYDANGRNCLTQNGGTLVLSSHGTRVYAPGGQGVVFDPDANRVAMYYHYADPNIGYAYEDFFFGFNYIDFSHGWPVV</sequence>
<dbReference type="InterPro" id="IPR016840">
    <property type="entry name" value="Glyco_hydro_43_endo_a_Ara-ase"/>
</dbReference>
<evidence type="ECO:0000313" key="10">
    <source>
        <dbReference type="EMBL" id="KAF2260345.1"/>
    </source>
</evidence>
<accession>A0A9P4K2P9</accession>
<comment type="catalytic activity">
    <reaction evidence="1">
        <text>Endohydrolysis of (1-&gt;5)-alpha-arabinofuranosidic linkages in (1-&gt;5)-arabinans.</text>
        <dbReference type="EC" id="3.2.1.99"/>
    </reaction>
</comment>
<organism evidence="10 11">
    <name type="scientific">Lojkania enalia</name>
    <dbReference type="NCBI Taxonomy" id="147567"/>
    <lineage>
        <taxon>Eukaryota</taxon>
        <taxon>Fungi</taxon>
        <taxon>Dikarya</taxon>
        <taxon>Ascomycota</taxon>
        <taxon>Pezizomycotina</taxon>
        <taxon>Dothideomycetes</taxon>
        <taxon>Pleosporomycetidae</taxon>
        <taxon>Pleosporales</taxon>
        <taxon>Pleosporales incertae sedis</taxon>
        <taxon>Lojkania</taxon>
    </lineage>
</organism>
<dbReference type="InterPro" id="IPR050727">
    <property type="entry name" value="GH43_arabinanases"/>
</dbReference>